<keyword evidence="1" id="KW-0732">Signal</keyword>
<feature type="signal peptide" evidence="1">
    <location>
        <begin position="1"/>
        <end position="27"/>
    </location>
</feature>
<dbReference type="Proteomes" id="UP000001497">
    <property type="component" value="Chromosome"/>
</dbReference>
<evidence type="ECO:0000256" key="1">
    <source>
        <dbReference type="SAM" id="SignalP"/>
    </source>
</evidence>
<reference evidence="4" key="4">
    <citation type="submission" date="2010-08" db="EMBL/GenBank/DDBJ databases">
        <authorList>
            <person name="Durkin A.S."/>
            <person name="Nelson K.E."/>
            <person name="Morrison M."/>
            <person name="Forsberg C.W."/>
            <person name="Wilson D.B."/>
            <person name="Russell J.B."/>
            <person name="Cann I.K.O."/>
            <person name="Mackie R.I."/>
            <person name="White B.A."/>
        </authorList>
    </citation>
    <scope>NUCLEOTIDE SEQUENCE</scope>
    <source>
        <strain evidence="4">S85</strain>
    </source>
</reference>
<reference evidence="2" key="1">
    <citation type="journal article" date="2007" name="J. Bacteriol.">
        <title>Outer membrane proteins of Fibrobacter succinogenes with potential roles in adhesion to cellulose and in cellulose digestion.</title>
        <authorList>
            <person name="Jun H.S."/>
            <person name="Qi M."/>
            <person name="Gong J."/>
            <person name="Egbosimba E.E."/>
            <person name="Forsberg C.W."/>
        </authorList>
    </citation>
    <scope>NUCLEOTIDE SEQUENCE</scope>
    <source>
        <strain evidence="2">S85</strain>
    </source>
</reference>
<protein>
    <submittedName>
        <fullName evidence="2">p3 domain protein</fullName>
    </submittedName>
</protein>
<dbReference type="EMBL" id="CP001792">
    <property type="protein sequence ID" value="ACX75131.1"/>
    <property type="molecule type" value="Genomic_DNA"/>
</dbReference>
<evidence type="ECO:0000313" key="5">
    <source>
        <dbReference type="Proteomes" id="UP000000517"/>
    </source>
</evidence>
<dbReference type="OrthoDB" id="9936720at2"/>
<sequence>MTLRSILFCRFAVVLSALLSLSASAFAKEKVFEEKIDSLFSKRMELPMVSSKLERLNGKFVPVCGNVIDEVDEHTLDLLADDDLFAAESLYNILNERMLLRNKSLLQKASPEIQRKYKSLSSRFNFINLERIRIHVDFYYDREKRNWVRPVSDSVITMTMIVKSGYFLYQDGDSVIDIRRYGYYIPGSNVKRIFFSDGYSEVLWDSPDMVALDSMRVLPYKLVEKISIENGDVHNRQKIKKLLKSGDFAAIPHVLQEMDEYCEVNSCTEAADYKRYLNMLALLYKSGVLRRF</sequence>
<feature type="chain" id="PRO_5007909683" evidence="1">
    <location>
        <begin position="28"/>
        <end position="292"/>
    </location>
</feature>
<reference evidence="3 6" key="2">
    <citation type="submission" date="2009-10" db="EMBL/GenBank/DDBJ databases">
        <title>Complete sequence of Fibrobacter succinogenes subsp. succinogenes S85.</title>
        <authorList>
            <consortium name="US DOE Joint Genome Institute"/>
            <person name="Lucas S."/>
            <person name="Copeland A."/>
            <person name="Lapidus A."/>
            <person name="Glavina del Rio T."/>
            <person name="Tice H."/>
            <person name="Bruce D."/>
            <person name="Goodwin L."/>
            <person name="Pitluck S."/>
            <person name="Chertkov O."/>
            <person name="Detter J.C."/>
            <person name="Han C."/>
            <person name="Tapia R."/>
            <person name="Larimer F."/>
            <person name="Land M."/>
            <person name="Hauser L."/>
            <person name="Kyrpides N."/>
            <person name="Mikhailova N."/>
            <person name="Weimer P.J."/>
            <person name="Stevenson D.M."/>
            <person name="Boyum J."/>
            <person name="Brumm P.I."/>
            <person name="Mead D."/>
        </authorList>
    </citation>
    <scope>NUCLEOTIDE SEQUENCE [LARGE SCALE GENOMIC DNA]</scope>
    <source>
        <strain evidence="6">ATCC 19169 / S85</strain>
        <strain evidence="3">S85</strain>
    </source>
</reference>
<gene>
    <name evidence="3" type="ordered locus">Fisuc_1534</name>
    <name evidence="4" type="ordered locus">FSU_2016</name>
</gene>
<reference evidence="5" key="3">
    <citation type="submission" date="2010-08" db="EMBL/GenBank/DDBJ databases">
        <title>Complete sequence of Fibrobacter succinogenes subsp. succinogenes S85.</title>
        <authorList>
            <person name="Durkin A.S."/>
            <person name="Nelson K.E."/>
            <person name="Morrison M."/>
            <person name="Forsberg C.W."/>
            <person name="Wilson D.B."/>
            <person name="Russell J.B."/>
            <person name="Cann I.K.O."/>
            <person name="Mackie R.I."/>
            <person name="White B.A."/>
        </authorList>
    </citation>
    <scope>NUCLEOTIDE SEQUENCE [LARGE SCALE GENOMIC DNA]</scope>
    <source>
        <strain evidence="5">ATCC 19169 / S85</strain>
    </source>
</reference>
<dbReference type="EMBL" id="CP002158">
    <property type="protein sequence ID" value="ADL26251.1"/>
    <property type="molecule type" value="Genomic_DNA"/>
</dbReference>
<organism evidence="2">
    <name type="scientific">Fibrobacter succinogenes (strain ATCC 19169 / S85)</name>
    <dbReference type="NCBI Taxonomy" id="59374"/>
    <lineage>
        <taxon>Bacteria</taxon>
        <taxon>Pseudomonadati</taxon>
        <taxon>Fibrobacterota</taxon>
        <taxon>Fibrobacteria</taxon>
        <taxon>Fibrobacterales</taxon>
        <taxon>Fibrobacteraceae</taxon>
        <taxon>Fibrobacter</taxon>
    </lineage>
</organism>
<dbReference type="HOGENOM" id="CLU_952314_0_0_0"/>
<dbReference type="RefSeq" id="WP_014546220.1">
    <property type="nucleotide sequence ID" value="NC_013410.1"/>
</dbReference>
<accession>A7UG41</accession>
<dbReference type="KEGG" id="fsu:Fisuc_1534"/>
<dbReference type="Proteomes" id="UP000000517">
    <property type="component" value="Chromosome"/>
</dbReference>
<evidence type="ECO:0000313" key="2">
    <source>
        <dbReference type="EMBL" id="ABU45472.1"/>
    </source>
</evidence>
<evidence type="ECO:0000313" key="3">
    <source>
        <dbReference type="EMBL" id="ACX75131.1"/>
    </source>
</evidence>
<evidence type="ECO:0000313" key="6">
    <source>
        <dbReference type="Proteomes" id="UP000001497"/>
    </source>
</evidence>
<dbReference type="AlphaFoldDB" id="A7UG41"/>
<keyword evidence="6" id="KW-1185">Reference proteome</keyword>
<proteinExistence type="predicted"/>
<dbReference type="EMBL" id="EU055578">
    <property type="protein sequence ID" value="ABU45472.1"/>
    <property type="molecule type" value="Genomic_DNA"/>
</dbReference>
<evidence type="ECO:0000313" key="4">
    <source>
        <dbReference type="EMBL" id="ADL26251.1"/>
    </source>
</evidence>
<name>A7UG41_FIBSS</name>
<dbReference type="KEGG" id="fsc:FSU_2016"/>